<evidence type="ECO:0000313" key="2">
    <source>
        <dbReference type="EMBL" id="KAG8048195.1"/>
    </source>
</evidence>
<reference evidence="2" key="2">
    <citation type="submission" date="2021-02" db="EMBL/GenBank/DDBJ databases">
        <authorList>
            <person name="Kimball J.A."/>
            <person name="Haas M.W."/>
            <person name="Macchietto M."/>
            <person name="Kono T."/>
            <person name="Duquette J."/>
            <person name="Shao M."/>
        </authorList>
    </citation>
    <scope>NUCLEOTIDE SEQUENCE</scope>
    <source>
        <tissue evidence="2">Fresh leaf tissue</tissue>
    </source>
</reference>
<dbReference type="AlphaFoldDB" id="A0A8J5V294"/>
<keyword evidence="3" id="KW-1185">Reference proteome</keyword>
<feature type="signal peptide" evidence="1">
    <location>
        <begin position="1"/>
        <end position="17"/>
    </location>
</feature>
<dbReference type="Proteomes" id="UP000729402">
    <property type="component" value="Unassembled WGS sequence"/>
</dbReference>
<accession>A0A8J5V294</accession>
<comment type="caution">
    <text evidence="2">The sequence shown here is derived from an EMBL/GenBank/DDBJ whole genome shotgun (WGS) entry which is preliminary data.</text>
</comment>
<evidence type="ECO:0000256" key="1">
    <source>
        <dbReference type="SAM" id="SignalP"/>
    </source>
</evidence>
<reference evidence="2" key="1">
    <citation type="journal article" date="2021" name="bioRxiv">
        <title>Whole Genome Assembly and Annotation of Northern Wild Rice, Zizania palustris L., Supports a Whole Genome Duplication in the Zizania Genus.</title>
        <authorList>
            <person name="Haas M."/>
            <person name="Kono T."/>
            <person name="Macchietto M."/>
            <person name="Millas R."/>
            <person name="McGilp L."/>
            <person name="Shao M."/>
            <person name="Duquette J."/>
            <person name="Hirsch C.N."/>
            <person name="Kimball J."/>
        </authorList>
    </citation>
    <scope>NUCLEOTIDE SEQUENCE</scope>
    <source>
        <tissue evidence="2">Fresh leaf tissue</tissue>
    </source>
</reference>
<proteinExistence type="predicted"/>
<dbReference type="EMBL" id="JAAALK010000290">
    <property type="protein sequence ID" value="KAG8048195.1"/>
    <property type="molecule type" value="Genomic_DNA"/>
</dbReference>
<protein>
    <submittedName>
        <fullName evidence="2">Uncharacterized protein</fullName>
    </submittedName>
</protein>
<evidence type="ECO:0000313" key="3">
    <source>
        <dbReference type="Proteomes" id="UP000729402"/>
    </source>
</evidence>
<feature type="chain" id="PRO_5035274390" evidence="1">
    <location>
        <begin position="18"/>
        <end position="113"/>
    </location>
</feature>
<keyword evidence="1" id="KW-0732">Signal</keyword>
<sequence>MVILVAVYDAVVMGVLGNAVVGGGKDDMVLKVVVMDLSQIYVLRDLVASMLIEGTSKAVERSYDAWLGLHLLHQVAKRLISSQPVGHIDDPRWFIQLWLNLYTSKAIEDTPIL</sequence>
<name>A0A8J5V294_ZIZPA</name>
<organism evidence="2 3">
    <name type="scientific">Zizania palustris</name>
    <name type="common">Northern wild rice</name>
    <dbReference type="NCBI Taxonomy" id="103762"/>
    <lineage>
        <taxon>Eukaryota</taxon>
        <taxon>Viridiplantae</taxon>
        <taxon>Streptophyta</taxon>
        <taxon>Embryophyta</taxon>
        <taxon>Tracheophyta</taxon>
        <taxon>Spermatophyta</taxon>
        <taxon>Magnoliopsida</taxon>
        <taxon>Liliopsida</taxon>
        <taxon>Poales</taxon>
        <taxon>Poaceae</taxon>
        <taxon>BOP clade</taxon>
        <taxon>Oryzoideae</taxon>
        <taxon>Oryzeae</taxon>
        <taxon>Zizaniinae</taxon>
        <taxon>Zizania</taxon>
    </lineage>
</organism>
<gene>
    <name evidence="2" type="ORF">GUJ93_ZPchr0008g13841</name>
</gene>